<evidence type="ECO:0000313" key="2">
    <source>
        <dbReference type="EMBL" id="CBJ48863.1"/>
    </source>
</evidence>
<dbReference type="AlphaFoldDB" id="D7G306"/>
<dbReference type="Proteomes" id="UP000002630">
    <property type="component" value="Linkage Group LG14"/>
</dbReference>
<evidence type="ECO:0000256" key="1">
    <source>
        <dbReference type="SAM" id="SignalP"/>
    </source>
</evidence>
<dbReference type="EMBL" id="FN649739">
    <property type="protein sequence ID" value="CBJ48863.1"/>
    <property type="molecule type" value="Genomic_DNA"/>
</dbReference>
<gene>
    <name evidence="2" type="ORF">Esi_0049_0127</name>
</gene>
<dbReference type="OrthoDB" id="73375at2759"/>
<accession>D7G306</accession>
<sequence length="94" mass="10393">MSWLANALLLLALVPVVSAELADDFNIPKGWRMQDRYHGFRYEATVDQGCRFDAYAEAAQAAADELACFGWVQRTSPNTMAGESRCSKATGEKM</sequence>
<keyword evidence="1" id="KW-0732">Signal</keyword>
<feature type="signal peptide" evidence="1">
    <location>
        <begin position="1"/>
        <end position="19"/>
    </location>
</feature>
<dbReference type="EMBL" id="FN648696">
    <property type="protein sequence ID" value="CBJ48863.1"/>
    <property type="molecule type" value="Genomic_DNA"/>
</dbReference>
<protein>
    <submittedName>
        <fullName evidence="2">Uncharacterized protein</fullName>
    </submittedName>
</protein>
<feature type="chain" id="PRO_5003095700" evidence="1">
    <location>
        <begin position="20"/>
        <end position="94"/>
    </location>
</feature>
<name>D7G306_ECTSI</name>
<keyword evidence="3" id="KW-1185">Reference proteome</keyword>
<proteinExistence type="predicted"/>
<reference evidence="2 3" key="1">
    <citation type="journal article" date="2010" name="Nature">
        <title>The Ectocarpus genome and the independent evolution of multicellularity in brown algae.</title>
        <authorList>
            <person name="Cock J.M."/>
            <person name="Sterck L."/>
            <person name="Rouze P."/>
            <person name="Scornet D."/>
            <person name="Allen A.E."/>
            <person name="Amoutzias G."/>
            <person name="Anthouard V."/>
            <person name="Artiguenave F."/>
            <person name="Aury J.M."/>
            <person name="Badger J.H."/>
            <person name="Beszteri B."/>
            <person name="Billiau K."/>
            <person name="Bonnet E."/>
            <person name="Bothwell J.H."/>
            <person name="Bowler C."/>
            <person name="Boyen C."/>
            <person name="Brownlee C."/>
            <person name="Carrano C.J."/>
            <person name="Charrier B."/>
            <person name="Cho G.Y."/>
            <person name="Coelho S.M."/>
            <person name="Collen J."/>
            <person name="Corre E."/>
            <person name="Da Silva C."/>
            <person name="Delage L."/>
            <person name="Delaroque N."/>
            <person name="Dittami S.M."/>
            <person name="Doulbeau S."/>
            <person name="Elias M."/>
            <person name="Farnham G."/>
            <person name="Gachon C.M."/>
            <person name="Gschloessl B."/>
            <person name="Heesch S."/>
            <person name="Jabbari K."/>
            <person name="Jubin C."/>
            <person name="Kawai H."/>
            <person name="Kimura K."/>
            <person name="Kloareg B."/>
            <person name="Kupper F.C."/>
            <person name="Lang D."/>
            <person name="Le Bail A."/>
            <person name="Leblanc C."/>
            <person name="Lerouge P."/>
            <person name="Lohr M."/>
            <person name="Lopez P.J."/>
            <person name="Martens C."/>
            <person name="Maumus F."/>
            <person name="Michel G."/>
            <person name="Miranda-Saavedra D."/>
            <person name="Morales J."/>
            <person name="Moreau H."/>
            <person name="Motomura T."/>
            <person name="Nagasato C."/>
            <person name="Napoli C.A."/>
            <person name="Nelson D.R."/>
            <person name="Nyvall-Collen P."/>
            <person name="Peters A.F."/>
            <person name="Pommier C."/>
            <person name="Potin P."/>
            <person name="Poulain J."/>
            <person name="Quesneville H."/>
            <person name="Read B."/>
            <person name="Rensing S.A."/>
            <person name="Ritter A."/>
            <person name="Rousvoal S."/>
            <person name="Samanta M."/>
            <person name="Samson G."/>
            <person name="Schroeder D.C."/>
            <person name="Segurens B."/>
            <person name="Strittmatter M."/>
            <person name="Tonon T."/>
            <person name="Tregear J.W."/>
            <person name="Valentin K."/>
            <person name="von Dassow P."/>
            <person name="Yamagishi T."/>
            <person name="Van de Peer Y."/>
            <person name="Wincker P."/>
        </authorList>
    </citation>
    <scope>NUCLEOTIDE SEQUENCE [LARGE SCALE GENOMIC DNA]</scope>
    <source>
        <strain evidence="3">Ec32 / CCAP1310/4</strain>
    </source>
</reference>
<organism evidence="2 3">
    <name type="scientific">Ectocarpus siliculosus</name>
    <name type="common">Brown alga</name>
    <name type="synonym">Conferva siliculosa</name>
    <dbReference type="NCBI Taxonomy" id="2880"/>
    <lineage>
        <taxon>Eukaryota</taxon>
        <taxon>Sar</taxon>
        <taxon>Stramenopiles</taxon>
        <taxon>Ochrophyta</taxon>
        <taxon>PX clade</taxon>
        <taxon>Phaeophyceae</taxon>
        <taxon>Ectocarpales</taxon>
        <taxon>Ectocarpaceae</taxon>
        <taxon>Ectocarpus</taxon>
    </lineage>
</organism>
<evidence type="ECO:0000313" key="3">
    <source>
        <dbReference type="Proteomes" id="UP000002630"/>
    </source>
</evidence>
<dbReference type="InParanoid" id="D7G306"/>